<dbReference type="SUPFAM" id="SSF111369">
    <property type="entry name" value="HlyD-like secretion proteins"/>
    <property type="match status" value="1"/>
</dbReference>
<dbReference type="Pfam" id="PF25954">
    <property type="entry name" value="Beta-barrel_RND_2"/>
    <property type="match status" value="1"/>
</dbReference>
<feature type="domain" description="Multidrug resistance protein MdtA-like C-terminal permuted SH3" evidence="7">
    <location>
        <begin position="307"/>
        <end position="358"/>
    </location>
</feature>
<dbReference type="OrthoDB" id="9806939at2"/>
<dbReference type="InterPro" id="IPR058627">
    <property type="entry name" value="MdtA-like_C"/>
</dbReference>
<evidence type="ECO:0000256" key="1">
    <source>
        <dbReference type="ARBA" id="ARBA00004196"/>
    </source>
</evidence>
<dbReference type="GO" id="GO:0015562">
    <property type="term" value="F:efflux transmembrane transporter activity"/>
    <property type="evidence" value="ECO:0007669"/>
    <property type="project" value="TreeGrafter"/>
</dbReference>
<evidence type="ECO:0000259" key="7">
    <source>
        <dbReference type="Pfam" id="PF25967"/>
    </source>
</evidence>
<keyword evidence="9" id="KW-1185">Reference proteome</keyword>
<feature type="coiled-coil region" evidence="4">
    <location>
        <begin position="124"/>
        <end position="152"/>
    </location>
</feature>
<dbReference type="eggNOG" id="COG0845">
    <property type="taxonomic scope" value="Bacteria"/>
</dbReference>
<dbReference type="InterPro" id="IPR058625">
    <property type="entry name" value="MdtA-like_BSH"/>
</dbReference>
<evidence type="ECO:0000313" key="9">
    <source>
        <dbReference type="Proteomes" id="UP000023430"/>
    </source>
</evidence>
<evidence type="ECO:0000256" key="2">
    <source>
        <dbReference type="ARBA" id="ARBA00009477"/>
    </source>
</evidence>
<comment type="similarity">
    <text evidence="2">Belongs to the membrane fusion protein (MFP) (TC 8.A.1) family.</text>
</comment>
<sequence length="387" mass="40961">MSVLKQLLLCVAVLAAAVVLWARYVPSAAQVLDRYGIADMLGIEVAEAAAPAAGGFGGGGPAQVVVAPAGSGTIGDRVEALGDGQALRAVTLRAEVGGEVAEIGLSTTGYVEEGQVILRLDDAAERIEVERARLLLEEARVEAERIEQLRETGAVTEVRSREVRLALRTAELALRQAEYDLAQRVVPAPLSGWLGVLDVQVGDRLSAGDEIGTITDRSALLIDFRVPERVIGRIDAGSPVIAHPLARPGVTLEGRIHAIDNVVDRASRTLRVQARVDNADDLLRAGMAFTVEMTFPGDTLPSVDPLAVQWSAEGSYVWVVRDAAAVRVPVTIRQRDADRVLVEADLAPDEPVVVEGVQSLRPGAAVSVVDGRDAELARDGSAPRAEL</sequence>
<dbReference type="Gene3D" id="2.40.50.100">
    <property type="match status" value="1"/>
</dbReference>
<evidence type="ECO:0000259" key="5">
    <source>
        <dbReference type="Pfam" id="PF25917"/>
    </source>
</evidence>
<evidence type="ECO:0000256" key="3">
    <source>
        <dbReference type="ARBA" id="ARBA00022448"/>
    </source>
</evidence>
<accession>X7FCR9</accession>
<dbReference type="Proteomes" id="UP000023430">
    <property type="component" value="Unassembled WGS sequence"/>
</dbReference>
<organism evidence="8 9">
    <name type="scientific">Roseivivax isoporae LMG 25204</name>
    <dbReference type="NCBI Taxonomy" id="1449351"/>
    <lineage>
        <taxon>Bacteria</taxon>
        <taxon>Pseudomonadati</taxon>
        <taxon>Pseudomonadota</taxon>
        <taxon>Alphaproteobacteria</taxon>
        <taxon>Rhodobacterales</taxon>
        <taxon>Roseobacteraceae</taxon>
        <taxon>Roseivivax</taxon>
    </lineage>
</organism>
<dbReference type="AlphaFoldDB" id="X7FCR9"/>
<evidence type="ECO:0000256" key="4">
    <source>
        <dbReference type="SAM" id="Coils"/>
    </source>
</evidence>
<dbReference type="PANTHER" id="PTHR30469:SF29">
    <property type="entry name" value="BLR2860 PROTEIN"/>
    <property type="match status" value="1"/>
</dbReference>
<feature type="domain" description="CusB-like beta-barrel" evidence="6">
    <location>
        <begin position="223"/>
        <end position="294"/>
    </location>
</feature>
<keyword evidence="3" id="KW-0813">Transport</keyword>
<dbReference type="Gene3D" id="1.10.287.470">
    <property type="entry name" value="Helix hairpin bin"/>
    <property type="match status" value="1"/>
</dbReference>
<evidence type="ECO:0000313" key="8">
    <source>
        <dbReference type="EMBL" id="ETX30605.1"/>
    </source>
</evidence>
<proteinExistence type="inferred from homology"/>
<dbReference type="Gene3D" id="2.40.30.170">
    <property type="match status" value="1"/>
</dbReference>
<dbReference type="PANTHER" id="PTHR30469">
    <property type="entry name" value="MULTIDRUG RESISTANCE PROTEIN MDTA"/>
    <property type="match status" value="1"/>
</dbReference>
<dbReference type="STRING" id="1449351.RISW2_07250"/>
<gene>
    <name evidence="8" type="ORF">RISW2_07250</name>
</gene>
<dbReference type="Gene3D" id="2.40.420.20">
    <property type="match status" value="1"/>
</dbReference>
<comment type="subcellular location">
    <subcellularLocation>
        <location evidence="1">Cell envelope</location>
    </subcellularLocation>
</comment>
<dbReference type="EMBL" id="JAME01000002">
    <property type="protein sequence ID" value="ETX30605.1"/>
    <property type="molecule type" value="Genomic_DNA"/>
</dbReference>
<feature type="domain" description="Multidrug resistance protein MdtA-like barrel-sandwich hybrid" evidence="5">
    <location>
        <begin position="88"/>
        <end position="215"/>
    </location>
</feature>
<dbReference type="InterPro" id="IPR058792">
    <property type="entry name" value="Beta-barrel_RND_2"/>
</dbReference>
<comment type="caution">
    <text evidence="8">The sequence shown here is derived from an EMBL/GenBank/DDBJ whole genome shotgun (WGS) entry which is preliminary data.</text>
</comment>
<dbReference type="NCBIfam" id="TIGR01730">
    <property type="entry name" value="RND_mfp"/>
    <property type="match status" value="1"/>
</dbReference>
<dbReference type="GO" id="GO:1990281">
    <property type="term" value="C:efflux pump complex"/>
    <property type="evidence" value="ECO:0007669"/>
    <property type="project" value="TreeGrafter"/>
</dbReference>
<protein>
    <submittedName>
        <fullName evidence="8">Multidrug transporter</fullName>
    </submittedName>
</protein>
<dbReference type="InterPro" id="IPR006143">
    <property type="entry name" value="RND_pump_MFP"/>
</dbReference>
<dbReference type="FunFam" id="2.40.30.170:FF:000010">
    <property type="entry name" value="Efflux RND transporter periplasmic adaptor subunit"/>
    <property type="match status" value="1"/>
</dbReference>
<dbReference type="RefSeq" id="WP_043765912.1">
    <property type="nucleotide sequence ID" value="NZ_JAME01000002.1"/>
</dbReference>
<name>X7FCR9_9RHOB</name>
<dbReference type="Pfam" id="PF25967">
    <property type="entry name" value="RND-MFP_C"/>
    <property type="match status" value="1"/>
</dbReference>
<keyword evidence="4" id="KW-0175">Coiled coil</keyword>
<dbReference type="Pfam" id="PF25917">
    <property type="entry name" value="BSH_RND"/>
    <property type="match status" value="1"/>
</dbReference>
<evidence type="ECO:0000259" key="6">
    <source>
        <dbReference type="Pfam" id="PF25954"/>
    </source>
</evidence>
<reference evidence="8 9" key="1">
    <citation type="submission" date="2014-01" db="EMBL/GenBank/DDBJ databases">
        <title>Roseivivax isoporae LMG 25204 Genome Sequencing.</title>
        <authorList>
            <person name="Lai Q."/>
            <person name="Li G."/>
            <person name="Shao Z."/>
        </authorList>
    </citation>
    <scope>NUCLEOTIDE SEQUENCE [LARGE SCALE GENOMIC DNA]</scope>
    <source>
        <strain evidence="8 9">LMG 25204</strain>
    </source>
</reference>